<reference evidence="1 2" key="1">
    <citation type="submission" date="2022-09" db="EMBL/GenBank/DDBJ databases">
        <title>Evolutionary Diversification of Methanotrophic Ca. Methanophagales (ANME-1) and Their Expansive Virome.</title>
        <authorList>
            <person name="Laso-Perez R."/>
            <person name="Wu F."/>
            <person name="Cremiere A."/>
            <person name="Speth D."/>
            <person name="Magyar J.S."/>
            <person name="Krupovic M."/>
            <person name="Orphan V.J."/>
        </authorList>
    </citation>
    <scope>NUCLEOTIDE SEQUENCE [LARGE SCALE GENOMIC DNA]</scope>
    <source>
        <strain evidence="1">PBV299</strain>
    </source>
</reference>
<evidence type="ECO:0000313" key="2">
    <source>
        <dbReference type="Proteomes" id="UP001156193"/>
    </source>
</evidence>
<name>A0ABY6GLS1_9CAUD</name>
<dbReference type="EMBL" id="OP413838">
    <property type="protein sequence ID" value="UYL64811.1"/>
    <property type="molecule type" value="Genomic_DNA"/>
</dbReference>
<protein>
    <submittedName>
        <fullName evidence="1">Uncharacterized protein</fullName>
    </submittedName>
</protein>
<evidence type="ECO:0000313" key="1">
    <source>
        <dbReference type="EMBL" id="UYL64811.1"/>
    </source>
</evidence>
<gene>
    <name evidence="1" type="ORF">OFDIEDLO_00015</name>
</gene>
<accession>A0ABY6GLS1</accession>
<dbReference type="Proteomes" id="UP001156193">
    <property type="component" value="Segment"/>
</dbReference>
<proteinExistence type="predicted"/>
<keyword evidence="2" id="KW-1185">Reference proteome</keyword>
<organism evidence="1 2">
    <name type="scientific">Methanophagales virus PBV299</name>
    <dbReference type="NCBI Taxonomy" id="2987730"/>
    <lineage>
        <taxon>Viruses</taxon>
        <taxon>Duplodnaviria</taxon>
        <taxon>Heunggongvirae</taxon>
        <taxon>Uroviricota</taxon>
        <taxon>Caudoviricetes</taxon>
        <taxon>Nakonvirales</taxon>
        <taxon>Ahpuchviridae</taxon>
        <taxon>Kisinvirus</taxon>
        <taxon>Kisinvirus pescaderoense</taxon>
    </lineage>
</organism>
<sequence>MMLDKSLEFWLRVINFFYPEIFDVFFQEIEEGDQDE</sequence>